<evidence type="ECO:0000313" key="4">
    <source>
        <dbReference type="Proteomes" id="UP000245974"/>
    </source>
</evidence>
<name>A0A2U3MVP1_9GAMM</name>
<reference evidence="4" key="1">
    <citation type="submission" date="2018-03" db="EMBL/GenBank/DDBJ databases">
        <authorList>
            <person name="Blom J."/>
        </authorList>
    </citation>
    <scope>NUCLEOTIDE SEQUENCE [LARGE SCALE GENOMIC DNA]</scope>
    <source>
        <strain evidence="4">KPC-SM-21</strain>
    </source>
</reference>
<evidence type="ECO:0000313" key="3">
    <source>
        <dbReference type="EMBL" id="SPL69445.1"/>
    </source>
</evidence>
<evidence type="ECO:0000259" key="2">
    <source>
        <dbReference type="Pfam" id="PF03551"/>
    </source>
</evidence>
<dbReference type="RefSeq" id="WP_121972976.1">
    <property type="nucleotide sequence ID" value="NZ_OOGT01000017.1"/>
</dbReference>
<feature type="compositionally biased region" description="Basic and acidic residues" evidence="1">
    <location>
        <begin position="1"/>
        <end position="23"/>
    </location>
</feature>
<evidence type="ECO:0000256" key="1">
    <source>
        <dbReference type="SAM" id="MobiDB-lite"/>
    </source>
</evidence>
<accession>A0A2U3MVP1</accession>
<gene>
    <name evidence="3" type="primary">yqjI</name>
    <name evidence="3" type="ORF">KPC_0623</name>
</gene>
<dbReference type="SUPFAM" id="SSF46785">
    <property type="entry name" value="Winged helix' DNA-binding domain"/>
    <property type="match status" value="1"/>
</dbReference>
<organism evidence="3 4">
    <name type="scientific">Acinetobacter stercoris</name>
    <dbReference type="NCBI Taxonomy" id="2126983"/>
    <lineage>
        <taxon>Bacteria</taxon>
        <taxon>Pseudomonadati</taxon>
        <taxon>Pseudomonadota</taxon>
        <taxon>Gammaproteobacteria</taxon>
        <taxon>Moraxellales</taxon>
        <taxon>Moraxellaceae</taxon>
        <taxon>Acinetobacter</taxon>
    </lineage>
</organism>
<dbReference type="Gene3D" id="1.10.10.10">
    <property type="entry name" value="Winged helix-like DNA-binding domain superfamily/Winged helix DNA-binding domain"/>
    <property type="match status" value="1"/>
</dbReference>
<dbReference type="InParanoid" id="A0A2U3MVP1"/>
<dbReference type="FunCoup" id="A0A2U3MVP1">
    <property type="interactions" value="94"/>
</dbReference>
<proteinExistence type="predicted"/>
<dbReference type="AlphaFoldDB" id="A0A2U3MVP1"/>
<dbReference type="PANTHER" id="PTHR43252">
    <property type="entry name" value="TRANSCRIPTIONAL REGULATOR YQJI"/>
    <property type="match status" value="1"/>
</dbReference>
<dbReference type="EMBL" id="OOGT01000017">
    <property type="protein sequence ID" value="SPL69445.1"/>
    <property type="molecule type" value="Genomic_DNA"/>
</dbReference>
<dbReference type="PANTHER" id="PTHR43252:SF7">
    <property type="entry name" value="TRANSCRIPTIONAL REGULATOR YQJI"/>
    <property type="match status" value="1"/>
</dbReference>
<protein>
    <submittedName>
        <fullName evidence="3">Transcriptional regulator YqjI</fullName>
    </submittedName>
</protein>
<dbReference type="InterPro" id="IPR036390">
    <property type="entry name" value="WH_DNA-bd_sf"/>
</dbReference>
<sequence length="180" mass="20822">MKLDKHHHLKDEFDLSEQHAERGHRGRRGRLFEAGRMKALVLYLIQQEPKHGYEIIKEISDLVGGGYSPSPGTIYPTLTYLEDMGFVTVQSTDDDRKQYHITNAGQTHLQQQQQIVTHLLEKLEMRREIHNNDQLLDIHRAMENLKTALRLKLSTAEYDVAQVRKIAEKIDMAAVEIGRL</sequence>
<dbReference type="Proteomes" id="UP000245974">
    <property type="component" value="Unassembled WGS sequence"/>
</dbReference>
<feature type="domain" description="Transcription regulator PadR N-terminal" evidence="2">
    <location>
        <begin position="41"/>
        <end position="110"/>
    </location>
</feature>
<feature type="region of interest" description="Disordered" evidence="1">
    <location>
        <begin position="1"/>
        <end position="27"/>
    </location>
</feature>
<dbReference type="InterPro" id="IPR005149">
    <property type="entry name" value="Tscrpt_reg_PadR_N"/>
</dbReference>
<dbReference type="Pfam" id="PF03551">
    <property type="entry name" value="PadR"/>
    <property type="match status" value="1"/>
</dbReference>
<keyword evidence="4" id="KW-1185">Reference proteome</keyword>
<dbReference type="InterPro" id="IPR036388">
    <property type="entry name" value="WH-like_DNA-bd_sf"/>
</dbReference>
<dbReference type="OrthoDB" id="9814826at2"/>